<dbReference type="GO" id="GO:0003677">
    <property type="term" value="F:DNA binding"/>
    <property type="evidence" value="ECO:0007669"/>
    <property type="project" value="UniProtKB-KW"/>
</dbReference>
<evidence type="ECO:0000256" key="4">
    <source>
        <dbReference type="ARBA" id="ARBA00023163"/>
    </source>
</evidence>
<dbReference type="EMBL" id="JACCFM010000001">
    <property type="protein sequence ID" value="NYJ19614.1"/>
    <property type="molecule type" value="Genomic_DNA"/>
</dbReference>
<dbReference type="InterPro" id="IPR036388">
    <property type="entry name" value="WH-like_DNA-bd_sf"/>
</dbReference>
<feature type="domain" description="RNA polymerase sigma-70 region 2" evidence="5">
    <location>
        <begin position="75"/>
        <end position="137"/>
    </location>
</feature>
<sequence length="256" mass="27664">MLLSTLPDAELREHALPDIRLATDATRARRALLLARTAKHNDARAAEVSMFEMRAAAEARQSPGNRYASRAHAEFIRRYEPLVAKIAGRYSSGTGPSHDELMQEGRLAVSTALASWNSNTASFVSYGATCITRELRRGTVAHSDRASRLSELTRNDDTGTETIRADVEAQALADSSVQSTEDAVISGELKRVVLAALDLLHETERSVVTGYYLPEAGGPTRAALATELGLSKIELANAEASALRKLRSVLLDATAY</sequence>
<dbReference type="Pfam" id="PF04542">
    <property type="entry name" value="Sigma70_r2"/>
    <property type="match status" value="1"/>
</dbReference>
<evidence type="ECO:0000256" key="2">
    <source>
        <dbReference type="ARBA" id="ARBA00023082"/>
    </source>
</evidence>
<evidence type="ECO:0000256" key="3">
    <source>
        <dbReference type="ARBA" id="ARBA00023125"/>
    </source>
</evidence>
<protein>
    <submittedName>
        <fullName evidence="6">RNA polymerase sigma factor (Sigma-70 family)</fullName>
    </submittedName>
</protein>
<evidence type="ECO:0000259" key="5">
    <source>
        <dbReference type="Pfam" id="PF04542"/>
    </source>
</evidence>
<name>A0A7Z0EDF3_9MICO</name>
<evidence type="ECO:0000256" key="1">
    <source>
        <dbReference type="ARBA" id="ARBA00023015"/>
    </source>
</evidence>
<dbReference type="Gene3D" id="1.20.120.1810">
    <property type="match status" value="1"/>
</dbReference>
<dbReference type="PANTHER" id="PTHR30385:SF1">
    <property type="entry name" value="RNA POLYMERASE SIGMA-H FACTOR"/>
    <property type="match status" value="1"/>
</dbReference>
<dbReference type="GO" id="GO:0006352">
    <property type="term" value="P:DNA-templated transcription initiation"/>
    <property type="evidence" value="ECO:0007669"/>
    <property type="project" value="InterPro"/>
</dbReference>
<evidence type="ECO:0000313" key="7">
    <source>
        <dbReference type="Proteomes" id="UP000537260"/>
    </source>
</evidence>
<keyword evidence="4" id="KW-0804">Transcription</keyword>
<proteinExistence type="predicted"/>
<dbReference type="AlphaFoldDB" id="A0A7Z0EDF3"/>
<dbReference type="InterPro" id="IPR013325">
    <property type="entry name" value="RNA_pol_sigma_r2"/>
</dbReference>
<keyword evidence="2" id="KW-0731">Sigma factor</keyword>
<keyword evidence="3" id="KW-0238">DNA-binding</keyword>
<reference evidence="6 7" key="1">
    <citation type="submission" date="2020-07" db="EMBL/GenBank/DDBJ databases">
        <title>Sequencing the genomes of 1000 actinobacteria strains.</title>
        <authorList>
            <person name="Klenk H.-P."/>
        </authorList>
    </citation>
    <scope>NUCLEOTIDE SEQUENCE [LARGE SCALE GENOMIC DNA]</scope>
    <source>
        <strain evidence="6 7">LI1</strain>
    </source>
</reference>
<dbReference type="SUPFAM" id="SSF88946">
    <property type="entry name" value="Sigma2 domain of RNA polymerase sigma factors"/>
    <property type="match status" value="1"/>
</dbReference>
<evidence type="ECO:0000313" key="6">
    <source>
        <dbReference type="EMBL" id="NYJ19614.1"/>
    </source>
</evidence>
<dbReference type="SUPFAM" id="SSF88659">
    <property type="entry name" value="Sigma3 and sigma4 domains of RNA polymerase sigma factors"/>
    <property type="match status" value="1"/>
</dbReference>
<keyword evidence="7" id="KW-1185">Reference proteome</keyword>
<dbReference type="InterPro" id="IPR014284">
    <property type="entry name" value="RNA_pol_sigma-70_dom"/>
</dbReference>
<dbReference type="Proteomes" id="UP000537260">
    <property type="component" value="Unassembled WGS sequence"/>
</dbReference>
<dbReference type="PANTHER" id="PTHR30385">
    <property type="entry name" value="SIGMA FACTOR F FLAGELLAR"/>
    <property type="match status" value="1"/>
</dbReference>
<dbReference type="Gene3D" id="1.10.10.10">
    <property type="entry name" value="Winged helix-like DNA-binding domain superfamily/Winged helix DNA-binding domain"/>
    <property type="match status" value="1"/>
</dbReference>
<gene>
    <name evidence="6" type="ORF">HNR05_001405</name>
</gene>
<keyword evidence="1" id="KW-0805">Transcription regulation</keyword>
<dbReference type="InterPro" id="IPR013324">
    <property type="entry name" value="RNA_pol_sigma_r3/r4-like"/>
</dbReference>
<accession>A0A7Z0EDF3</accession>
<comment type="caution">
    <text evidence="6">The sequence shown here is derived from an EMBL/GenBank/DDBJ whole genome shotgun (WGS) entry which is preliminary data.</text>
</comment>
<dbReference type="RefSeq" id="WP_179578350.1">
    <property type="nucleotide sequence ID" value="NZ_JACCFM010000001.1"/>
</dbReference>
<dbReference type="NCBIfam" id="TIGR02937">
    <property type="entry name" value="sigma70-ECF"/>
    <property type="match status" value="1"/>
</dbReference>
<organism evidence="6 7">
    <name type="scientific">Glaciibacter psychrotolerans</name>
    <dbReference type="NCBI Taxonomy" id="670054"/>
    <lineage>
        <taxon>Bacteria</taxon>
        <taxon>Bacillati</taxon>
        <taxon>Actinomycetota</taxon>
        <taxon>Actinomycetes</taxon>
        <taxon>Micrococcales</taxon>
        <taxon>Microbacteriaceae</taxon>
        <taxon>Glaciibacter</taxon>
    </lineage>
</organism>
<dbReference type="InterPro" id="IPR007627">
    <property type="entry name" value="RNA_pol_sigma70_r2"/>
</dbReference>
<dbReference type="GO" id="GO:0016987">
    <property type="term" value="F:sigma factor activity"/>
    <property type="evidence" value="ECO:0007669"/>
    <property type="project" value="UniProtKB-KW"/>
</dbReference>